<protein>
    <submittedName>
        <fullName evidence="1">Uncharacterized protein</fullName>
    </submittedName>
</protein>
<evidence type="ECO:0000313" key="1">
    <source>
        <dbReference type="EMBL" id="PPS10012.1"/>
    </source>
</evidence>
<gene>
    <name evidence="1" type="ORF">GOBAR_AA10629</name>
</gene>
<dbReference type="AlphaFoldDB" id="A0A2P5Y328"/>
<organism evidence="1 2">
    <name type="scientific">Gossypium barbadense</name>
    <name type="common">Sea Island cotton</name>
    <name type="synonym">Hibiscus barbadensis</name>
    <dbReference type="NCBI Taxonomy" id="3634"/>
    <lineage>
        <taxon>Eukaryota</taxon>
        <taxon>Viridiplantae</taxon>
        <taxon>Streptophyta</taxon>
        <taxon>Embryophyta</taxon>
        <taxon>Tracheophyta</taxon>
        <taxon>Spermatophyta</taxon>
        <taxon>Magnoliopsida</taxon>
        <taxon>eudicotyledons</taxon>
        <taxon>Gunneridae</taxon>
        <taxon>Pentapetalae</taxon>
        <taxon>rosids</taxon>
        <taxon>malvids</taxon>
        <taxon>Malvales</taxon>
        <taxon>Malvaceae</taxon>
        <taxon>Malvoideae</taxon>
        <taxon>Gossypium</taxon>
    </lineage>
</organism>
<evidence type="ECO:0000313" key="2">
    <source>
        <dbReference type="Proteomes" id="UP000239757"/>
    </source>
</evidence>
<proteinExistence type="predicted"/>
<sequence length="96" mass="11263">MVGVCGGLWWWRTLRRYWSTEENSRQWCKKKRKGKEGGGYASKGDREEYVQEWVLNSGANDGTMKETMEGWVDERKEERRWRGTVSKVDRSLKAGG</sequence>
<dbReference type="Proteomes" id="UP000239757">
    <property type="component" value="Unassembled WGS sequence"/>
</dbReference>
<reference evidence="1 2" key="1">
    <citation type="submission" date="2015-01" db="EMBL/GenBank/DDBJ databases">
        <title>Genome of allotetraploid Gossypium barbadense reveals genomic plasticity and fiber elongation in cotton evolution.</title>
        <authorList>
            <person name="Chen X."/>
            <person name="Liu X."/>
            <person name="Zhao B."/>
            <person name="Zheng H."/>
            <person name="Hu Y."/>
            <person name="Lu G."/>
            <person name="Yang C."/>
            <person name="Chen J."/>
            <person name="Shan C."/>
            <person name="Zhang L."/>
            <person name="Zhou Y."/>
            <person name="Wang L."/>
            <person name="Guo W."/>
            <person name="Bai Y."/>
            <person name="Ruan J."/>
            <person name="Shangguan X."/>
            <person name="Mao Y."/>
            <person name="Jiang J."/>
            <person name="Zhu Y."/>
            <person name="Lei J."/>
            <person name="Kang H."/>
            <person name="Chen S."/>
            <person name="He X."/>
            <person name="Wang R."/>
            <person name="Wang Y."/>
            <person name="Chen J."/>
            <person name="Wang L."/>
            <person name="Yu S."/>
            <person name="Wang B."/>
            <person name="Wei J."/>
            <person name="Song S."/>
            <person name="Lu X."/>
            <person name="Gao Z."/>
            <person name="Gu W."/>
            <person name="Deng X."/>
            <person name="Ma D."/>
            <person name="Wang S."/>
            <person name="Liang W."/>
            <person name="Fang L."/>
            <person name="Cai C."/>
            <person name="Zhu X."/>
            <person name="Zhou B."/>
            <person name="Zhang Y."/>
            <person name="Chen Z."/>
            <person name="Xu S."/>
            <person name="Zhu R."/>
            <person name="Wang S."/>
            <person name="Zhang T."/>
            <person name="Zhao G."/>
        </authorList>
    </citation>
    <scope>NUCLEOTIDE SEQUENCE [LARGE SCALE GENOMIC DNA]</scope>
    <source>
        <strain evidence="2">cv. Xinhai21</strain>
        <tissue evidence="1">Leaf</tissue>
    </source>
</reference>
<name>A0A2P5Y328_GOSBA</name>
<dbReference type="EMBL" id="KZ663787">
    <property type="protein sequence ID" value="PPS10012.1"/>
    <property type="molecule type" value="Genomic_DNA"/>
</dbReference>
<accession>A0A2P5Y328</accession>